<comment type="caution">
    <text evidence="1">The sequence shown here is derived from an EMBL/GenBank/DDBJ whole genome shotgun (WGS) entry which is preliminary data.</text>
</comment>
<dbReference type="AlphaFoldDB" id="X1VGQ0"/>
<evidence type="ECO:0000313" key="1">
    <source>
        <dbReference type="EMBL" id="GAJ13861.1"/>
    </source>
</evidence>
<accession>X1VGQ0</accession>
<proteinExistence type="predicted"/>
<name>X1VGQ0_9ZZZZ</name>
<reference evidence="1" key="1">
    <citation type="journal article" date="2014" name="Front. Microbiol.">
        <title>High frequency of phylogenetically diverse reductive dehalogenase-homologous genes in deep subseafloor sedimentary metagenomes.</title>
        <authorList>
            <person name="Kawai M."/>
            <person name="Futagami T."/>
            <person name="Toyoda A."/>
            <person name="Takaki Y."/>
            <person name="Nishi S."/>
            <person name="Hori S."/>
            <person name="Arai W."/>
            <person name="Tsubouchi T."/>
            <person name="Morono Y."/>
            <person name="Uchiyama I."/>
            <person name="Ito T."/>
            <person name="Fujiyama A."/>
            <person name="Inagaki F."/>
            <person name="Takami H."/>
        </authorList>
    </citation>
    <scope>NUCLEOTIDE SEQUENCE</scope>
    <source>
        <strain evidence="1">Expedition CK06-06</strain>
    </source>
</reference>
<organism evidence="1">
    <name type="scientific">marine sediment metagenome</name>
    <dbReference type="NCBI Taxonomy" id="412755"/>
    <lineage>
        <taxon>unclassified sequences</taxon>
        <taxon>metagenomes</taxon>
        <taxon>ecological metagenomes</taxon>
    </lineage>
</organism>
<protein>
    <submittedName>
        <fullName evidence="1">Uncharacterized protein</fullName>
    </submittedName>
</protein>
<gene>
    <name evidence="1" type="ORF">S12H4_42375</name>
</gene>
<dbReference type="EMBL" id="BARW01025920">
    <property type="protein sequence ID" value="GAJ13861.1"/>
    <property type="molecule type" value="Genomic_DNA"/>
</dbReference>
<sequence>MSLFSTKPYYDKSMLEELAKDVNHKILVEKLAFLIHHLRSQNWAILRIEYGNEAVEKWNKDNIKNTPYGKRLFKLAEEFSKIKLKED</sequence>